<evidence type="ECO:0000256" key="6">
    <source>
        <dbReference type="ARBA" id="ARBA00022756"/>
    </source>
</evidence>
<dbReference type="OrthoDB" id="9807157at2"/>
<evidence type="ECO:0000256" key="7">
    <source>
        <dbReference type="ARBA" id="ARBA00022898"/>
    </source>
</evidence>
<comment type="caution">
    <text evidence="12">The sequence shown here is derived from an EMBL/GenBank/DDBJ whole genome shotgun (WGS) entry which is preliminary data.</text>
</comment>
<evidence type="ECO:0000256" key="1">
    <source>
        <dbReference type="ARBA" id="ARBA00001933"/>
    </source>
</evidence>
<evidence type="ECO:0000313" key="13">
    <source>
        <dbReference type="Proteomes" id="UP000192132"/>
    </source>
</evidence>
<keyword evidence="7 9" id="KW-0663">Pyridoxal phosphate</keyword>
<evidence type="ECO:0000256" key="4">
    <source>
        <dbReference type="ARBA" id="ARBA00011738"/>
    </source>
</evidence>
<dbReference type="STRING" id="1907941.BKE30_06210"/>
<sequence length="387" mass="42538">MSLKRFQLDQKYTALQHQHLDRHTQVIEQGVTPLVQRHGKSLINFSSNDYLGLASHPALKQATVDYLRLHSLGAGAAHLVTGHHAIHEQLEQRLAQVTGYPKAMLFSTGYMANLGVIDALMGQLTDSKSGIVYQDRLNHASLLDGARLAGVKLRRYPHLDVAQLNEWLNHDCTEQKLIVTDQIFSMDGTEAPLLDLIKTAEQHQAALMIDDAHGFGLRDFSRPPLPAVDVYMGTLGKAIGTFGAFVAGSELLIDYLKSRARPFVYTTATPPLIAAATLAALDVIEQESWRRVKLQQHIGRLRTALIEQGWQLLPSQSAIQPIIVGSAENALALSKKLLEQGLLVSAIRPPTVPRGTSRLRITLSAAHTDEHLSQLISALAVHQASFR</sequence>
<organism evidence="12 13">
    <name type="scientific">Alkanindiges hydrocarboniclasticus</name>
    <dbReference type="NCBI Taxonomy" id="1907941"/>
    <lineage>
        <taxon>Bacteria</taxon>
        <taxon>Pseudomonadati</taxon>
        <taxon>Pseudomonadota</taxon>
        <taxon>Gammaproteobacteria</taxon>
        <taxon>Moraxellales</taxon>
        <taxon>Moraxellaceae</taxon>
        <taxon>Alkanindiges</taxon>
    </lineage>
</organism>
<dbReference type="GO" id="GO:0030170">
    <property type="term" value="F:pyridoxal phosphate binding"/>
    <property type="evidence" value="ECO:0007669"/>
    <property type="project" value="InterPro"/>
</dbReference>
<name>A0A1S8CWS4_9GAMM</name>
<dbReference type="InterPro" id="IPR015424">
    <property type="entry name" value="PyrdxlP-dep_Trfase"/>
</dbReference>
<evidence type="ECO:0000313" key="12">
    <source>
        <dbReference type="EMBL" id="ONG41015.1"/>
    </source>
</evidence>
<gene>
    <name evidence="12" type="ORF">BKE30_06210</name>
</gene>
<comment type="similarity">
    <text evidence="3 10">Belongs to the class-II pyridoxal-phosphate-dependent aminotransferase family. BioF subfamily.</text>
</comment>
<evidence type="ECO:0000259" key="11">
    <source>
        <dbReference type="Pfam" id="PF00155"/>
    </source>
</evidence>
<dbReference type="InterPro" id="IPR001917">
    <property type="entry name" value="Aminotrans_II_pyridoxalP_BS"/>
</dbReference>
<proteinExistence type="inferred from homology"/>
<dbReference type="PANTHER" id="PTHR13693:SF100">
    <property type="entry name" value="8-AMINO-7-OXONONANOATE SYNTHASE"/>
    <property type="match status" value="1"/>
</dbReference>
<dbReference type="InterPro" id="IPR015421">
    <property type="entry name" value="PyrdxlP-dep_Trfase_major"/>
</dbReference>
<evidence type="ECO:0000256" key="3">
    <source>
        <dbReference type="ARBA" id="ARBA00010008"/>
    </source>
</evidence>
<comment type="pathway">
    <text evidence="2 10">Cofactor biosynthesis; biotin biosynthesis.</text>
</comment>
<feature type="domain" description="Aminotransferase class I/classII large" evidence="11">
    <location>
        <begin position="41"/>
        <end position="379"/>
    </location>
</feature>
<accession>A0A1S8CWS4</accession>
<evidence type="ECO:0000256" key="10">
    <source>
        <dbReference type="RuleBase" id="RU003693"/>
    </source>
</evidence>
<dbReference type="GO" id="GO:0008710">
    <property type="term" value="F:8-amino-7-oxononanoate synthase activity"/>
    <property type="evidence" value="ECO:0007669"/>
    <property type="project" value="UniProtKB-UniRule"/>
</dbReference>
<dbReference type="InterPro" id="IPR050087">
    <property type="entry name" value="AON_synthase_class-II"/>
</dbReference>
<evidence type="ECO:0000256" key="9">
    <source>
        <dbReference type="PIRSR" id="PIRSR604723-51"/>
    </source>
</evidence>
<evidence type="ECO:0000256" key="5">
    <source>
        <dbReference type="ARBA" id="ARBA00022679"/>
    </source>
</evidence>
<dbReference type="AlphaFoldDB" id="A0A1S8CWS4"/>
<dbReference type="PANTHER" id="PTHR13693">
    <property type="entry name" value="CLASS II AMINOTRANSFERASE/8-AMINO-7-OXONONANOATE SYNTHASE"/>
    <property type="match status" value="1"/>
</dbReference>
<comment type="cofactor">
    <cofactor evidence="1 9 10">
        <name>pyridoxal 5'-phosphate</name>
        <dbReference type="ChEBI" id="CHEBI:597326"/>
    </cofactor>
</comment>
<dbReference type="Gene3D" id="3.40.640.10">
    <property type="entry name" value="Type I PLP-dependent aspartate aminotransferase-like (Major domain)"/>
    <property type="match status" value="1"/>
</dbReference>
<comment type="function">
    <text evidence="10">Catalyzes the decarboxylative condensation of pimeloyl-[acyl-carrier protein] and L-alanine to produce 8-amino-7-oxononanoate (AON), [acyl-carrier protein], and carbon dioxide.</text>
</comment>
<comment type="subunit">
    <text evidence="4 10">Homodimer.</text>
</comment>
<comment type="catalytic activity">
    <reaction evidence="8 10">
        <text>6-carboxyhexanoyl-[ACP] + L-alanine + H(+) = (8S)-8-amino-7-oxononanoate + holo-[ACP] + CO2</text>
        <dbReference type="Rhea" id="RHEA:42288"/>
        <dbReference type="Rhea" id="RHEA-COMP:9685"/>
        <dbReference type="Rhea" id="RHEA-COMP:9955"/>
        <dbReference type="ChEBI" id="CHEBI:15378"/>
        <dbReference type="ChEBI" id="CHEBI:16526"/>
        <dbReference type="ChEBI" id="CHEBI:57972"/>
        <dbReference type="ChEBI" id="CHEBI:64479"/>
        <dbReference type="ChEBI" id="CHEBI:78846"/>
        <dbReference type="ChEBI" id="CHEBI:149468"/>
        <dbReference type="EC" id="2.3.1.47"/>
    </reaction>
</comment>
<keyword evidence="13" id="KW-1185">Reference proteome</keyword>
<dbReference type="SUPFAM" id="SSF53383">
    <property type="entry name" value="PLP-dependent transferases"/>
    <property type="match status" value="1"/>
</dbReference>
<reference evidence="12 13" key="1">
    <citation type="submission" date="2016-10" db="EMBL/GenBank/DDBJ databases">
        <title>Draft Genome sequence of Alkanindiges sp. strain H1.</title>
        <authorList>
            <person name="Subhash Y."/>
            <person name="Lee S."/>
        </authorList>
    </citation>
    <scope>NUCLEOTIDE SEQUENCE [LARGE SCALE GENOMIC DNA]</scope>
    <source>
        <strain evidence="12 13">H1</strain>
    </source>
</reference>
<dbReference type="UniPathway" id="UPA00078"/>
<protein>
    <recommendedName>
        <fullName evidence="10">8-amino-7-ketopelargonate synthase</fullName>
        <ecNumber evidence="10">2.3.1.47</ecNumber>
    </recommendedName>
</protein>
<dbReference type="Gene3D" id="3.90.1150.10">
    <property type="entry name" value="Aspartate Aminotransferase, domain 1"/>
    <property type="match status" value="1"/>
</dbReference>
<dbReference type="EC" id="2.3.1.47" evidence="10"/>
<keyword evidence="5 10" id="KW-0808">Transferase</keyword>
<dbReference type="NCBIfam" id="TIGR00858">
    <property type="entry name" value="bioF"/>
    <property type="match status" value="1"/>
</dbReference>
<dbReference type="RefSeq" id="WP_076877742.1">
    <property type="nucleotide sequence ID" value="NZ_MLCN01000014.1"/>
</dbReference>
<dbReference type="Proteomes" id="UP000192132">
    <property type="component" value="Unassembled WGS sequence"/>
</dbReference>
<evidence type="ECO:0000256" key="8">
    <source>
        <dbReference type="ARBA" id="ARBA00047715"/>
    </source>
</evidence>
<dbReference type="PROSITE" id="PS00599">
    <property type="entry name" value="AA_TRANSFER_CLASS_2"/>
    <property type="match status" value="1"/>
</dbReference>
<dbReference type="InterPro" id="IPR004839">
    <property type="entry name" value="Aminotransferase_I/II_large"/>
</dbReference>
<dbReference type="InterPro" id="IPR015422">
    <property type="entry name" value="PyrdxlP-dep_Trfase_small"/>
</dbReference>
<dbReference type="EMBL" id="MLCN01000014">
    <property type="protein sequence ID" value="ONG41015.1"/>
    <property type="molecule type" value="Genomic_DNA"/>
</dbReference>
<evidence type="ECO:0000256" key="2">
    <source>
        <dbReference type="ARBA" id="ARBA00004746"/>
    </source>
</evidence>
<keyword evidence="6" id="KW-0093">Biotin biosynthesis</keyword>
<dbReference type="Pfam" id="PF00155">
    <property type="entry name" value="Aminotran_1_2"/>
    <property type="match status" value="1"/>
</dbReference>
<dbReference type="InterPro" id="IPR004723">
    <property type="entry name" value="AONS_Archaea/Proteobacteria"/>
</dbReference>
<feature type="modified residue" description="N6-(pyridoxal phosphate)lysine" evidence="9">
    <location>
        <position position="237"/>
    </location>
</feature>
<dbReference type="GO" id="GO:0009102">
    <property type="term" value="P:biotin biosynthetic process"/>
    <property type="evidence" value="ECO:0007669"/>
    <property type="project" value="UniProtKB-UniRule"/>
</dbReference>